<dbReference type="Gene3D" id="1.10.3210.10">
    <property type="entry name" value="Hypothetical protein af1432"/>
    <property type="match status" value="2"/>
</dbReference>
<dbReference type="InterPro" id="IPR006141">
    <property type="entry name" value="Intein_N"/>
</dbReference>
<gene>
    <name evidence="1" type="ORF">E2A64_10420</name>
</gene>
<dbReference type="PROSITE" id="PS50817">
    <property type="entry name" value="INTEIN_N_TER"/>
    <property type="match status" value="1"/>
</dbReference>
<dbReference type="Proteomes" id="UP000295131">
    <property type="component" value="Unassembled WGS sequence"/>
</dbReference>
<accession>A0A4R5PJB4</accession>
<dbReference type="AlphaFoldDB" id="A0A4R5PJB4"/>
<proteinExistence type="predicted"/>
<dbReference type="RefSeq" id="WP_133284440.1">
    <property type="nucleotide sequence ID" value="NZ_SMSI01000002.1"/>
</dbReference>
<dbReference type="SUPFAM" id="SSF51294">
    <property type="entry name" value="Hedgehog/intein (Hint) domain"/>
    <property type="match status" value="1"/>
</dbReference>
<comment type="caution">
    <text evidence="1">The sequence shown here is derived from an EMBL/GenBank/DDBJ whole genome shotgun (WGS) entry which is preliminary data.</text>
</comment>
<sequence>MEYVIAESVPKPARGYITPSKKYELSNADDIGGEITDDEGDKLVILFQSCPHLNGGNWIRVTECDEPALIAGMGAHGLPPSGFLAGLTAEQQSAALAYDGPECDAALATETFGDLDDYIRKGDFIQTYTGLKAWPMDLRPEEVCIEDIAHSLAMQCRYAGHCQKFYCPTPEQRILTEDLRWVPAGDLREGDGLLAFDEEPVRIGAFGKNRRRMKHAVVKTAMPVKRRVIRLVMSDGSEVCSSFEHPWLVATKSSGNQKWVTAGRISEDIKLGRKRYIHKFFSPWEERTSKESGWLAGVYDGEGHLSIVNRRGTQLGVAQKPGVVLSKIEELLKEYEYSNYRYTQTGAKGSGVITLQTQGGFRQIAAMLGSIRPLRLLGKFTDGLVSGEFDKQMQSDGNPLEIVSARDEGVQWVAGIETSSKTYFCEGFGAHNSVAEHSVLMARYLAARGGNGPALAALMHDAAEAYLVDIPRPVKHSLPQYRELEDRVLAVINAKYGIGHYTSVKDADNRIIADEIAQNMTPMDWHGGHYEPLGVTLRFWTPEEAEREFLIAFREFGGVA</sequence>
<dbReference type="Gene3D" id="2.170.16.10">
    <property type="entry name" value="Hedgehog/Intein (Hint) domain"/>
    <property type="match status" value="1"/>
</dbReference>
<protein>
    <submittedName>
        <fullName evidence="1">Uncharacterized protein</fullName>
    </submittedName>
</protein>
<dbReference type="OrthoDB" id="1099791at2"/>
<dbReference type="GO" id="GO:0016539">
    <property type="term" value="P:intein-mediated protein splicing"/>
    <property type="evidence" value="ECO:0007669"/>
    <property type="project" value="InterPro"/>
</dbReference>
<evidence type="ECO:0000313" key="1">
    <source>
        <dbReference type="EMBL" id="TDH35740.1"/>
    </source>
</evidence>
<dbReference type="InterPro" id="IPR036844">
    <property type="entry name" value="Hint_dom_sf"/>
</dbReference>
<name>A0A4R5PJB4_9HYPH</name>
<organism evidence="1 2">
    <name type="scientific">Pseudohoeflea suaedae</name>
    <dbReference type="NCBI Taxonomy" id="877384"/>
    <lineage>
        <taxon>Bacteria</taxon>
        <taxon>Pseudomonadati</taxon>
        <taxon>Pseudomonadota</taxon>
        <taxon>Alphaproteobacteria</taxon>
        <taxon>Hyphomicrobiales</taxon>
        <taxon>Rhizobiaceae</taxon>
        <taxon>Pseudohoeflea</taxon>
    </lineage>
</organism>
<dbReference type="EMBL" id="SMSI01000002">
    <property type="protein sequence ID" value="TDH35740.1"/>
    <property type="molecule type" value="Genomic_DNA"/>
</dbReference>
<keyword evidence="2" id="KW-1185">Reference proteome</keyword>
<dbReference type="SUPFAM" id="SSF109604">
    <property type="entry name" value="HD-domain/PDEase-like"/>
    <property type="match status" value="1"/>
</dbReference>
<evidence type="ECO:0000313" key="2">
    <source>
        <dbReference type="Proteomes" id="UP000295131"/>
    </source>
</evidence>
<reference evidence="1 2" key="1">
    <citation type="journal article" date="2013" name="Int. J. Syst. Evol. Microbiol.">
        <title>Hoeflea suaedae sp. nov., an endophytic bacterium isolated from the root of the halophyte Suaeda maritima.</title>
        <authorList>
            <person name="Chung E.J."/>
            <person name="Park J.A."/>
            <person name="Pramanik P."/>
            <person name="Bibi F."/>
            <person name="Jeon C.O."/>
            <person name="Chung Y.R."/>
        </authorList>
    </citation>
    <scope>NUCLEOTIDE SEQUENCE [LARGE SCALE GENOMIC DNA]</scope>
    <source>
        <strain evidence="1 2">YC6898</strain>
    </source>
</reference>